<comment type="caution">
    <text evidence="1">The sequence shown here is derived from an EMBL/GenBank/DDBJ whole genome shotgun (WGS) entry which is preliminary data.</text>
</comment>
<proteinExistence type="predicted"/>
<reference evidence="1 2" key="1">
    <citation type="submission" date="2020-08" db="EMBL/GenBank/DDBJ databases">
        <title>Listeria ohnekaius sp. nov. and Listeria portnoyii sp. nov. isolated from non-agricultural and natural environments.</title>
        <authorList>
            <person name="Weller D."/>
            <person name="Belias A.M."/>
            <person name="Liao J."/>
            <person name="Guo S."/>
            <person name="Orsi R.H."/>
            <person name="Wiedmann M."/>
        </authorList>
    </citation>
    <scope>NUCLEOTIDE SEQUENCE [LARGE SCALE GENOMIC DNA]</scope>
    <source>
        <strain evidence="1 2">FSL W9-0585</strain>
    </source>
</reference>
<dbReference type="Proteomes" id="UP000548787">
    <property type="component" value="Unassembled WGS sequence"/>
</dbReference>
<gene>
    <name evidence="1" type="ORF">HPK16_15425</name>
</gene>
<name>A0A7W1T913_9LIST</name>
<evidence type="ECO:0000313" key="2">
    <source>
        <dbReference type="Proteomes" id="UP000548787"/>
    </source>
</evidence>
<sequence>MKSHVYYDYIDPLIKIFSDGRNANMLFQYLSEEKIEAFMSEFKNKMEDCLGSVGWPFNKMESMGYFVHVIFNSATDHSKKKIQLICMEILWELAADCDRWKIQDIVVSIIENNKLIENNDIQLALIIDASSKKFDKLQSISSEGIESVPLRNAIFENRMLDEKE</sequence>
<accession>A0A7W1T913</accession>
<dbReference type="EMBL" id="JABJVM010000025">
    <property type="protein sequence ID" value="MBA3927727.1"/>
    <property type="molecule type" value="Genomic_DNA"/>
</dbReference>
<dbReference type="AlphaFoldDB" id="A0A7W1T913"/>
<organism evidence="1 2">
    <name type="scientific">Listeria rustica</name>
    <dbReference type="NCBI Taxonomy" id="2713503"/>
    <lineage>
        <taxon>Bacteria</taxon>
        <taxon>Bacillati</taxon>
        <taxon>Bacillota</taxon>
        <taxon>Bacilli</taxon>
        <taxon>Bacillales</taxon>
        <taxon>Listeriaceae</taxon>
        <taxon>Listeria</taxon>
    </lineage>
</organism>
<protein>
    <submittedName>
        <fullName evidence="1">Uncharacterized protein</fullName>
    </submittedName>
</protein>
<evidence type="ECO:0000313" key="1">
    <source>
        <dbReference type="EMBL" id="MBA3927727.1"/>
    </source>
</evidence>
<keyword evidence="2" id="KW-1185">Reference proteome</keyword>